<feature type="compositionally biased region" description="Polar residues" evidence="1">
    <location>
        <begin position="1"/>
        <end position="12"/>
    </location>
</feature>
<dbReference type="InterPro" id="IPR039374">
    <property type="entry name" value="SIP_fam"/>
</dbReference>
<comment type="caution">
    <text evidence="4">The sequence shown here is derived from an EMBL/GenBank/DDBJ whole genome shotgun (WGS) entry which is preliminary data.</text>
</comment>
<dbReference type="InterPro" id="IPR039261">
    <property type="entry name" value="FNR_nucleotide-bd"/>
</dbReference>
<dbReference type="Pfam" id="PF04954">
    <property type="entry name" value="SIP"/>
    <property type="match status" value="1"/>
</dbReference>
<dbReference type="EMBL" id="RDQK01000005">
    <property type="protein sequence ID" value="RMX11070.1"/>
    <property type="molecule type" value="Genomic_DNA"/>
</dbReference>
<reference evidence="6 7" key="1">
    <citation type="submission" date="2018-10" db="EMBL/GenBank/DDBJ databases">
        <title>Comamonadaceae CDC group NO-1 genome sequencing and assembly.</title>
        <authorList>
            <person name="Bernier A.-M."/>
            <person name="Bernard K."/>
        </authorList>
    </citation>
    <scope>NUCLEOTIDE SEQUENCE [LARGE SCALE GENOMIC DNA]</scope>
    <source>
        <strain evidence="4 6">NML161473</strain>
        <strain evidence="5 7">NML180581</strain>
    </source>
</reference>
<sequence length="414" mass="45265">MKTAFQTATADSPRTPLADQDHKLDILEHINDEHPEEVLAIAQAYGAPDAGAARLEDIFQEGCLLAVTRAETANGAADDATDSATDDAARSLFVPFALKGDLEENVLYLAYDALARQGKPLSGQHKQFFSVLGSQMLTPHMLRLHLQSTVPLPEDAPGHAWFFSLKTLERLPAKLPVARQRMSLIGQWFSRLLLWWLKRVSPQRREQVMLSFTKDQRYYTLRRARKSSADAPFADLAEVDVFLHRSADGAPTPGSRWASALRAGDVIFSQAQYHEHTEHLAQGQCVLIGDETALPTVAALLEGWRNPQPPVVFCITADAADQPYLADALLPAEARLHRISASGDVAAAVIAELARLPAIDAAWGALENNDAKAIRQHLRHARGLAGSRNRVKGYWRRKAAAEGAAEGDAGTEEA</sequence>
<evidence type="ECO:0000313" key="5">
    <source>
        <dbReference type="EMBL" id="RMX11070.1"/>
    </source>
</evidence>
<evidence type="ECO:0000313" key="6">
    <source>
        <dbReference type="Proteomes" id="UP000267035"/>
    </source>
</evidence>
<evidence type="ECO:0000313" key="4">
    <source>
        <dbReference type="EMBL" id="RMX02091.1"/>
    </source>
</evidence>
<evidence type="ECO:0000313" key="7">
    <source>
        <dbReference type="Proteomes" id="UP000281171"/>
    </source>
</evidence>
<feature type="domain" description="SIP-like Rossmann fold" evidence="2">
    <location>
        <begin position="284"/>
        <end position="397"/>
    </location>
</feature>
<dbReference type="InterPro" id="IPR019595">
    <property type="entry name" value="DUF2470"/>
</dbReference>
<dbReference type="AlphaFoldDB" id="A0A3M6QHE1"/>
<dbReference type="PANTHER" id="PTHR30157">
    <property type="entry name" value="FERRIC REDUCTASE, NADPH-DEPENDENT"/>
    <property type="match status" value="1"/>
</dbReference>
<organism evidence="4 6">
    <name type="scientific">Allofranklinella schreckenbergeri</name>
    <dbReference type="NCBI Taxonomy" id="1076744"/>
    <lineage>
        <taxon>Bacteria</taxon>
        <taxon>Pseudomonadati</taxon>
        <taxon>Pseudomonadota</taxon>
        <taxon>Betaproteobacteria</taxon>
        <taxon>Burkholderiales</taxon>
        <taxon>Comamonadaceae</taxon>
        <taxon>Allofranklinella</taxon>
    </lineage>
</organism>
<dbReference type="Pfam" id="PF10615">
    <property type="entry name" value="DUF2470"/>
    <property type="match status" value="1"/>
</dbReference>
<dbReference type="Gene3D" id="3.20.180.10">
    <property type="entry name" value="PNP-oxidase-like"/>
    <property type="match status" value="1"/>
</dbReference>
<evidence type="ECO:0000259" key="2">
    <source>
        <dbReference type="Pfam" id="PF04954"/>
    </source>
</evidence>
<proteinExistence type="predicted"/>
<name>A0A3M6QHE1_9BURK</name>
<feature type="region of interest" description="Disordered" evidence="1">
    <location>
        <begin position="1"/>
        <end position="20"/>
    </location>
</feature>
<protein>
    <submittedName>
        <fullName evidence="4">DUF2470 domain-containing protein</fullName>
    </submittedName>
</protein>
<evidence type="ECO:0000259" key="3">
    <source>
        <dbReference type="Pfam" id="PF10615"/>
    </source>
</evidence>
<keyword evidence="6" id="KW-1185">Reference proteome</keyword>
<evidence type="ECO:0000256" key="1">
    <source>
        <dbReference type="SAM" id="MobiDB-lite"/>
    </source>
</evidence>
<dbReference type="CDD" id="cd06193">
    <property type="entry name" value="siderophore_interacting"/>
    <property type="match status" value="1"/>
</dbReference>
<dbReference type="Gene3D" id="2.40.30.10">
    <property type="entry name" value="Translation factors"/>
    <property type="match status" value="1"/>
</dbReference>
<accession>A0A3M6QHE1</accession>
<dbReference type="InterPro" id="IPR037119">
    <property type="entry name" value="Haem_oxidase_HugZ-like_sf"/>
</dbReference>
<dbReference type="RefSeq" id="WP_122247581.1">
    <property type="nucleotide sequence ID" value="NZ_RDQK01000005.1"/>
</dbReference>
<feature type="domain" description="DUF2470" evidence="3">
    <location>
        <begin position="25"/>
        <end position="70"/>
    </location>
</feature>
<dbReference type="EMBL" id="RDQL01000002">
    <property type="protein sequence ID" value="RMX02091.1"/>
    <property type="molecule type" value="Genomic_DNA"/>
</dbReference>
<dbReference type="Proteomes" id="UP000267035">
    <property type="component" value="Unassembled WGS sequence"/>
</dbReference>
<dbReference type="Proteomes" id="UP000281171">
    <property type="component" value="Unassembled WGS sequence"/>
</dbReference>
<dbReference type="InterPro" id="IPR007037">
    <property type="entry name" value="SIP_rossman_dom"/>
</dbReference>
<gene>
    <name evidence="5" type="ORF">EBQ24_02605</name>
    <name evidence="4" type="ORF">EBQ25_02355</name>
</gene>
<dbReference type="PANTHER" id="PTHR30157:SF0">
    <property type="entry name" value="NADPH-DEPENDENT FERRIC-CHELATE REDUCTASE"/>
    <property type="match status" value="1"/>
</dbReference>
<dbReference type="Gene3D" id="3.40.50.80">
    <property type="entry name" value="Nucleotide-binding domain of ferredoxin-NADP reductase (FNR) module"/>
    <property type="match status" value="1"/>
</dbReference>
<accession>A0A3M6R881</accession>